<dbReference type="Gene3D" id="3.30.360.10">
    <property type="entry name" value="Dihydrodipicolinate Reductase, domain 2"/>
    <property type="match status" value="1"/>
</dbReference>
<evidence type="ECO:0000313" key="6">
    <source>
        <dbReference type="Proteomes" id="UP000295696"/>
    </source>
</evidence>
<dbReference type="Pfam" id="PF01408">
    <property type="entry name" value="GFO_IDH_MocA"/>
    <property type="match status" value="1"/>
</dbReference>
<dbReference type="Proteomes" id="UP000295696">
    <property type="component" value="Unassembled WGS sequence"/>
</dbReference>
<proteinExistence type="inferred from homology"/>
<accession>A0A4R3JNY8</accession>
<dbReference type="PANTHER" id="PTHR22604">
    <property type="entry name" value="OXIDOREDUCTASES"/>
    <property type="match status" value="1"/>
</dbReference>
<protein>
    <submittedName>
        <fullName evidence="5">Putative dehydrogenase</fullName>
    </submittedName>
</protein>
<dbReference type="GO" id="GO:0016491">
    <property type="term" value="F:oxidoreductase activity"/>
    <property type="evidence" value="ECO:0007669"/>
    <property type="project" value="UniProtKB-KW"/>
</dbReference>
<evidence type="ECO:0000259" key="4">
    <source>
        <dbReference type="Pfam" id="PF22725"/>
    </source>
</evidence>
<feature type="domain" description="GFO/IDH/MocA-like oxidoreductase" evidence="4">
    <location>
        <begin position="162"/>
        <end position="277"/>
    </location>
</feature>
<reference evidence="5 6" key="1">
    <citation type="submission" date="2019-03" db="EMBL/GenBank/DDBJ databases">
        <title>Genomic Encyclopedia of Type Strains, Phase IV (KMG-IV): sequencing the most valuable type-strain genomes for metagenomic binning, comparative biology and taxonomic classification.</title>
        <authorList>
            <person name="Goeker M."/>
        </authorList>
    </citation>
    <scope>NUCLEOTIDE SEQUENCE [LARGE SCALE GENOMIC DNA]</scope>
    <source>
        <strain evidence="5 6">DSM 104836</strain>
    </source>
</reference>
<dbReference type="GO" id="GO:0000166">
    <property type="term" value="F:nucleotide binding"/>
    <property type="evidence" value="ECO:0007669"/>
    <property type="project" value="InterPro"/>
</dbReference>
<keyword evidence="2" id="KW-0560">Oxidoreductase</keyword>
<gene>
    <name evidence="5" type="ORF">EDD52_101397</name>
</gene>
<dbReference type="SUPFAM" id="SSF51735">
    <property type="entry name" value="NAD(P)-binding Rossmann-fold domains"/>
    <property type="match status" value="1"/>
</dbReference>
<dbReference type="InterPro" id="IPR000683">
    <property type="entry name" value="Gfo/Idh/MocA-like_OxRdtase_N"/>
</dbReference>
<comment type="caution">
    <text evidence="5">The sequence shown here is derived from an EMBL/GenBank/DDBJ whole genome shotgun (WGS) entry which is preliminary data.</text>
</comment>
<dbReference type="InterPro" id="IPR050984">
    <property type="entry name" value="Gfo/Idh/MocA_domain"/>
</dbReference>
<comment type="similarity">
    <text evidence="1">Belongs to the Gfo/Idh/MocA family.</text>
</comment>
<evidence type="ECO:0000256" key="1">
    <source>
        <dbReference type="ARBA" id="ARBA00010928"/>
    </source>
</evidence>
<evidence type="ECO:0000313" key="5">
    <source>
        <dbReference type="EMBL" id="TCS67302.1"/>
    </source>
</evidence>
<dbReference type="Pfam" id="PF22725">
    <property type="entry name" value="GFO_IDH_MocA_C3"/>
    <property type="match status" value="1"/>
</dbReference>
<keyword evidence="6" id="KW-1185">Reference proteome</keyword>
<name>A0A4R3JNY8_9RHOB</name>
<evidence type="ECO:0000256" key="2">
    <source>
        <dbReference type="ARBA" id="ARBA00023002"/>
    </source>
</evidence>
<evidence type="ECO:0000259" key="3">
    <source>
        <dbReference type="Pfam" id="PF01408"/>
    </source>
</evidence>
<sequence length="353" mass="38728">MRGLFAFLMLVDVRADAGTVGGSREGAVEMTTHVRWGILGASKFALEHMGPAIHAARGGALTTIASSSAEKAAPFVDKVPGLKVFDDYDALLADDGIDAVYVPLPNHLHVEWTLKALRAGKNVLCEKPIAMRADEIDEIIALRDKTGLLAAEAYMIVHHPQWQKARALYEEGAIGELVRVSGAFSYDNSSDGGNIRNRPETGGGAIPDIGVYTFGSARYVTGQDPQEILSTAIRYENGVDVWSHITAQFPSFHYTAVNSMRMSPWQDMTFHGSLGVMRLTAPFNPMVYGEARIDLHQGDGEIRTYRFPAANHYVLQVEAFNRTVTRGESYACPLEFSRGTQAMIDMVFDKDRV</sequence>
<dbReference type="SUPFAM" id="SSF55347">
    <property type="entry name" value="Glyceraldehyde-3-phosphate dehydrogenase-like, C-terminal domain"/>
    <property type="match status" value="1"/>
</dbReference>
<dbReference type="Gene3D" id="3.40.50.720">
    <property type="entry name" value="NAD(P)-binding Rossmann-like Domain"/>
    <property type="match status" value="1"/>
</dbReference>
<dbReference type="AlphaFoldDB" id="A0A4R3JNY8"/>
<feature type="domain" description="Gfo/Idh/MocA-like oxidoreductase N-terminal" evidence="3">
    <location>
        <begin position="34"/>
        <end position="150"/>
    </location>
</feature>
<dbReference type="EMBL" id="SLZU01000001">
    <property type="protein sequence ID" value="TCS67302.1"/>
    <property type="molecule type" value="Genomic_DNA"/>
</dbReference>
<dbReference type="InterPro" id="IPR036291">
    <property type="entry name" value="NAD(P)-bd_dom_sf"/>
</dbReference>
<organism evidence="5 6">
    <name type="scientific">Primorskyibacter sedentarius</name>
    <dbReference type="NCBI Taxonomy" id="745311"/>
    <lineage>
        <taxon>Bacteria</taxon>
        <taxon>Pseudomonadati</taxon>
        <taxon>Pseudomonadota</taxon>
        <taxon>Alphaproteobacteria</taxon>
        <taxon>Rhodobacterales</taxon>
        <taxon>Roseobacteraceae</taxon>
        <taxon>Primorskyibacter</taxon>
    </lineage>
</organism>
<dbReference type="PANTHER" id="PTHR22604:SF105">
    <property type="entry name" value="TRANS-1,2-DIHYDROBENZENE-1,2-DIOL DEHYDROGENASE"/>
    <property type="match status" value="1"/>
</dbReference>
<dbReference type="InterPro" id="IPR055170">
    <property type="entry name" value="GFO_IDH_MocA-like_dom"/>
</dbReference>